<dbReference type="EMBL" id="CM037154">
    <property type="protein sequence ID" value="KAH7859784.1"/>
    <property type="molecule type" value="Genomic_DNA"/>
</dbReference>
<dbReference type="Proteomes" id="UP000828048">
    <property type="component" value="Chromosome 4"/>
</dbReference>
<sequence>MGSLIFTVEVHHGGYFAINPTRYVNGVVNHVDDCHEDMWSKHEAEDIVRRLGYSKHKLLWYRIPNRSLDEGLRLIANDKDAMDITLFTLTPPPLDTPINEFETPPNDMFDVNIDNDNGGGVYYNTDSDESCINVDVPRSDGSDCEYDYEAEMFDKQKEVKGGHDGYEDELFSTDEQEKEQPQGKADEDE</sequence>
<gene>
    <name evidence="1" type="ORF">Vadar_005435</name>
</gene>
<evidence type="ECO:0000313" key="2">
    <source>
        <dbReference type="Proteomes" id="UP000828048"/>
    </source>
</evidence>
<protein>
    <submittedName>
        <fullName evidence="1">Uncharacterized protein</fullName>
    </submittedName>
</protein>
<proteinExistence type="predicted"/>
<name>A0ACB7Z224_9ERIC</name>
<evidence type="ECO:0000313" key="1">
    <source>
        <dbReference type="EMBL" id="KAH7859784.1"/>
    </source>
</evidence>
<keyword evidence="2" id="KW-1185">Reference proteome</keyword>
<reference evidence="1 2" key="1">
    <citation type="journal article" date="2021" name="Hortic Res">
        <title>High-quality reference genome and annotation aids understanding of berry development for evergreen blueberry (Vaccinium darrowii).</title>
        <authorList>
            <person name="Yu J."/>
            <person name="Hulse-Kemp A.M."/>
            <person name="Babiker E."/>
            <person name="Staton M."/>
        </authorList>
    </citation>
    <scope>NUCLEOTIDE SEQUENCE [LARGE SCALE GENOMIC DNA]</scope>
    <source>
        <strain evidence="2">cv. NJ 8807/NJ 8810</strain>
        <tissue evidence="1">Young leaf</tissue>
    </source>
</reference>
<comment type="caution">
    <text evidence="1">The sequence shown here is derived from an EMBL/GenBank/DDBJ whole genome shotgun (WGS) entry which is preliminary data.</text>
</comment>
<organism evidence="1 2">
    <name type="scientific">Vaccinium darrowii</name>
    <dbReference type="NCBI Taxonomy" id="229202"/>
    <lineage>
        <taxon>Eukaryota</taxon>
        <taxon>Viridiplantae</taxon>
        <taxon>Streptophyta</taxon>
        <taxon>Embryophyta</taxon>
        <taxon>Tracheophyta</taxon>
        <taxon>Spermatophyta</taxon>
        <taxon>Magnoliopsida</taxon>
        <taxon>eudicotyledons</taxon>
        <taxon>Gunneridae</taxon>
        <taxon>Pentapetalae</taxon>
        <taxon>asterids</taxon>
        <taxon>Ericales</taxon>
        <taxon>Ericaceae</taxon>
        <taxon>Vaccinioideae</taxon>
        <taxon>Vaccinieae</taxon>
        <taxon>Vaccinium</taxon>
    </lineage>
</organism>
<accession>A0ACB7Z224</accession>